<evidence type="ECO:0000313" key="5">
    <source>
        <dbReference type="EMBL" id="TLP61371.1"/>
    </source>
</evidence>
<evidence type="ECO:0000256" key="3">
    <source>
        <dbReference type="HAMAP-Rule" id="MF_00649"/>
    </source>
</evidence>
<name>A0ABY2UT43_9RHOB</name>
<proteinExistence type="inferred from homology"/>
<evidence type="ECO:0000256" key="1">
    <source>
        <dbReference type="ARBA" id="ARBA00022723"/>
    </source>
</evidence>
<keyword evidence="6" id="KW-1185">Reference proteome</keyword>
<feature type="region of interest" description="Disordered" evidence="4">
    <location>
        <begin position="36"/>
        <end position="60"/>
    </location>
</feature>
<reference evidence="5 6" key="1">
    <citation type="submission" date="2019-05" db="EMBL/GenBank/DDBJ databases">
        <title>Draft genome sequence of Pelagicola sp. DSW4-44.</title>
        <authorList>
            <person name="Oh J."/>
        </authorList>
    </citation>
    <scope>NUCLEOTIDE SEQUENCE [LARGE SCALE GENOMIC DNA]</scope>
    <source>
        <strain evidence="5 6">DSW4-44</strain>
    </source>
</reference>
<dbReference type="PANTHER" id="PTHR36150:SF1">
    <property type="entry name" value="DNA GYRASE INHIBITOR YACG"/>
    <property type="match status" value="1"/>
</dbReference>
<accession>A0ABY2UT43</accession>
<comment type="caution">
    <text evidence="5">The sequence shown here is derived from an EMBL/GenBank/DDBJ whole genome shotgun (WGS) entry which is preliminary data.</text>
</comment>
<feature type="binding site" evidence="3">
    <location>
        <position position="3"/>
    </location>
    <ligand>
        <name>Zn(2+)</name>
        <dbReference type="ChEBI" id="CHEBI:29105"/>
    </ligand>
</feature>
<feature type="binding site" evidence="3">
    <location>
        <position position="6"/>
    </location>
    <ligand>
        <name>Zn(2+)</name>
        <dbReference type="ChEBI" id="CHEBI:29105"/>
    </ligand>
</feature>
<feature type="binding site" evidence="3">
    <location>
        <position position="18"/>
    </location>
    <ligand>
        <name>Zn(2+)</name>
        <dbReference type="ChEBI" id="CHEBI:29105"/>
    </ligand>
</feature>
<dbReference type="EMBL" id="VAUA01000007">
    <property type="protein sequence ID" value="TLP61371.1"/>
    <property type="molecule type" value="Genomic_DNA"/>
</dbReference>
<dbReference type="RefSeq" id="WP_138163759.1">
    <property type="nucleotide sequence ID" value="NZ_VAUA01000007.1"/>
</dbReference>
<comment type="similarity">
    <text evidence="3">Belongs to the DNA gyrase inhibitor YacG family.</text>
</comment>
<dbReference type="InterPro" id="IPR013088">
    <property type="entry name" value="Znf_NHR/GATA"/>
</dbReference>
<dbReference type="Proteomes" id="UP000305041">
    <property type="component" value="Unassembled WGS sequence"/>
</dbReference>
<dbReference type="Pfam" id="PF03884">
    <property type="entry name" value="YacG"/>
    <property type="match status" value="1"/>
</dbReference>
<gene>
    <name evidence="3 5" type="primary">yacG</name>
    <name evidence="5" type="ORF">FEE96_14090</name>
</gene>
<feature type="compositionally biased region" description="Basic and acidic residues" evidence="4">
    <location>
        <begin position="44"/>
        <end position="60"/>
    </location>
</feature>
<organism evidence="5 6">
    <name type="scientific">Parasedimentitalea maritima</name>
    <dbReference type="NCBI Taxonomy" id="2578117"/>
    <lineage>
        <taxon>Bacteria</taxon>
        <taxon>Pseudomonadati</taxon>
        <taxon>Pseudomonadota</taxon>
        <taxon>Alphaproteobacteria</taxon>
        <taxon>Rhodobacterales</taxon>
        <taxon>Paracoccaceae</taxon>
        <taxon>Parasedimentitalea</taxon>
    </lineage>
</organism>
<comment type="cofactor">
    <cofactor evidence="3">
        <name>Zn(2+)</name>
        <dbReference type="ChEBI" id="CHEBI:29105"/>
    </cofactor>
    <text evidence="3">Binds 1 zinc ion.</text>
</comment>
<sequence>MSCPICDKETVATYRPFCSKRCADIDLGKWLSGSYSVPSQNPEDLEKALEEADRNTQTKH</sequence>
<dbReference type="InterPro" id="IPR005584">
    <property type="entry name" value="DNA_gyrase_inhibitor_YacG"/>
</dbReference>
<comment type="subunit">
    <text evidence="3">Interacts with GyrB.</text>
</comment>
<dbReference type="Gene3D" id="3.30.50.10">
    <property type="entry name" value="Erythroid Transcription Factor GATA-1, subunit A"/>
    <property type="match status" value="1"/>
</dbReference>
<evidence type="ECO:0000256" key="2">
    <source>
        <dbReference type="ARBA" id="ARBA00022833"/>
    </source>
</evidence>
<evidence type="ECO:0000256" key="4">
    <source>
        <dbReference type="SAM" id="MobiDB-lite"/>
    </source>
</evidence>
<keyword evidence="2 3" id="KW-0862">Zinc</keyword>
<comment type="function">
    <text evidence="3">Inhibits all the catalytic activities of DNA gyrase by preventing its interaction with DNA. Acts by binding directly to the C-terminal domain of GyrB, which probably disrupts DNA binding by the gyrase.</text>
</comment>
<keyword evidence="1 3" id="KW-0479">Metal-binding</keyword>
<protein>
    <recommendedName>
        <fullName evidence="3">DNA gyrase inhibitor YacG</fullName>
    </recommendedName>
</protein>
<dbReference type="PANTHER" id="PTHR36150">
    <property type="entry name" value="DNA GYRASE INHIBITOR YACG"/>
    <property type="match status" value="1"/>
</dbReference>
<dbReference type="HAMAP" id="MF_00649">
    <property type="entry name" value="DNA_gyrase_inhibitor_YacG"/>
    <property type="match status" value="1"/>
</dbReference>
<dbReference type="SUPFAM" id="SSF57716">
    <property type="entry name" value="Glucocorticoid receptor-like (DNA-binding domain)"/>
    <property type="match status" value="1"/>
</dbReference>
<feature type="binding site" evidence="3">
    <location>
        <position position="22"/>
    </location>
    <ligand>
        <name>Zn(2+)</name>
        <dbReference type="ChEBI" id="CHEBI:29105"/>
    </ligand>
</feature>
<evidence type="ECO:0000313" key="6">
    <source>
        <dbReference type="Proteomes" id="UP000305041"/>
    </source>
</evidence>